<dbReference type="PIRSF" id="PIRSF000530">
    <property type="entry name" value="Galactokinase"/>
    <property type="match status" value="1"/>
</dbReference>
<keyword evidence="3" id="KW-0547">Nucleotide-binding</keyword>
<keyword evidence="4 10" id="KW-0418">Kinase</keyword>
<dbReference type="PANTHER" id="PTHR10457:SF7">
    <property type="entry name" value="GALACTOKINASE-RELATED"/>
    <property type="match status" value="1"/>
</dbReference>
<dbReference type="AlphaFoldDB" id="A0A7Y9Z8H3"/>
<keyword evidence="5" id="KW-0067">ATP-binding</keyword>
<dbReference type="GO" id="GO:0004335">
    <property type="term" value="F:galactokinase activity"/>
    <property type="evidence" value="ECO:0007669"/>
    <property type="project" value="UniProtKB-EC"/>
</dbReference>
<dbReference type="Pfam" id="PF10509">
    <property type="entry name" value="GalKase_gal_bdg"/>
    <property type="match status" value="1"/>
</dbReference>
<keyword evidence="6" id="KW-0299">Galactose metabolism</keyword>
<dbReference type="Proteomes" id="UP000547973">
    <property type="component" value="Unassembled WGS sequence"/>
</dbReference>
<dbReference type="EC" id="2.7.1.6" evidence="10"/>
<name>A0A7Y9Z8H3_9MICO</name>
<dbReference type="Gene3D" id="3.30.70.890">
    <property type="entry name" value="GHMP kinase, C-terminal domain"/>
    <property type="match status" value="1"/>
</dbReference>
<dbReference type="EMBL" id="JACBZO010000001">
    <property type="protein sequence ID" value="NYI40729.1"/>
    <property type="molecule type" value="Genomic_DNA"/>
</dbReference>
<dbReference type="Gene3D" id="3.30.230.10">
    <property type="match status" value="1"/>
</dbReference>
<evidence type="ECO:0000313" key="11">
    <source>
        <dbReference type="Proteomes" id="UP000547973"/>
    </source>
</evidence>
<dbReference type="InterPro" id="IPR020568">
    <property type="entry name" value="Ribosomal_Su5_D2-typ_SF"/>
</dbReference>
<evidence type="ECO:0000256" key="6">
    <source>
        <dbReference type="ARBA" id="ARBA00023144"/>
    </source>
</evidence>
<dbReference type="SUPFAM" id="SSF55060">
    <property type="entry name" value="GHMP Kinase, C-terminal domain"/>
    <property type="match status" value="1"/>
</dbReference>
<feature type="domain" description="GHMP kinase C-terminal" evidence="8">
    <location>
        <begin position="340"/>
        <end position="404"/>
    </location>
</feature>
<dbReference type="Pfam" id="PF00288">
    <property type="entry name" value="GHMP_kinases_N"/>
    <property type="match status" value="1"/>
</dbReference>
<keyword evidence="11" id="KW-1185">Reference proteome</keyword>
<dbReference type="GO" id="GO:0006012">
    <property type="term" value="P:galactose metabolic process"/>
    <property type="evidence" value="ECO:0007669"/>
    <property type="project" value="UniProtKB-KW"/>
</dbReference>
<dbReference type="InterPro" id="IPR000705">
    <property type="entry name" value="Galactokinase"/>
</dbReference>
<protein>
    <submittedName>
        <fullName evidence="10">Galactokinase</fullName>
        <ecNumber evidence="10">2.7.1.6</ecNumber>
    </submittedName>
</protein>
<organism evidence="10 11">
    <name type="scientific">Demequina lutea</name>
    <dbReference type="NCBI Taxonomy" id="431489"/>
    <lineage>
        <taxon>Bacteria</taxon>
        <taxon>Bacillati</taxon>
        <taxon>Actinomycetota</taxon>
        <taxon>Actinomycetes</taxon>
        <taxon>Micrococcales</taxon>
        <taxon>Demequinaceae</taxon>
        <taxon>Demequina</taxon>
    </lineage>
</organism>
<dbReference type="Pfam" id="PF08544">
    <property type="entry name" value="GHMP_kinases_C"/>
    <property type="match status" value="1"/>
</dbReference>
<evidence type="ECO:0000259" key="8">
    <source>
        <dbReference type="Pfam" id="PF08544"/>
    </source>
</evidence>
<dbReference type="OrthoDB" id="250531at2"/>
<dbReference type="GO" id="GO:0005829">
    <property type="term" value="C:cytosol"/>
    <property type="evidence" value="ECO:0007669"/>
    <property type="project" value="TreeGrafter"/>
</dbReference>
<dbReference type="PANTHER" id="PTHR10457">
    <property type="entry name" value="MEVALONATE KINASE/GALACTOKINASE"/>
    <property type="match status" value="1"/>
</dbReference>
<gene>
    <name evidence="10" type="ORF">BKA03_000848</name>
</gene>
<accession>A0A7Y9Z8H3</accession>
<dbReference type="PRINTS" id="PR00473">
    <property type="entry name" value="GALCTOKINASE"/>
</dbReference>
<evidence type="ECO:0000313" key="10">
    <source>
        <dbReference type="EMBL" id="NYI40729.1"/>
    </source>
</evidence>
<dbReference type="InterPro" id="IPR014721">
    <property type="entry name" value="Ribsml_uS5_D2-typ_fold_subgr"/>
</dbReference>
<evidence type="ECO:0000259" key="7">
    <source>
        <dbReference type="Pfam" id="PF00288"/>
    </source>
</evidence>
<dbReference type="InterPro" id="IPR006204">
    <property type="entry name" value="GHMP_kinase_N_dom"/>
</dbReference>
<evidence type="ECO:0000256" key="4">
    <source>
        <dbReference type="ARBA" id="ARBA00022777"/>
    </source>
</evidence>
<dbReference type="SUPFAM" id="SSF54211">
    <property type="entry name" value="Ribosomal protein S5 domain 2-like"/>
    <property type="match status" value="1"/>
</dbReference>
<keyword evidence="6" id="KW-0119">Carbohydrate metabolism</keyword>
<evidence type="ECO:0000256" key="5">
    <source>
        <dbReference type="ARBA" id="ARBA00022840"/>
    </source>
</evidence>
<dbReference type="InterPro" id="IPR013750">
    <property type="entry name" value="GHMP_kinase_C_dom"/>
</dbReference>
<feature type="domain" description="Galactokinase N-terminal" evidence="9">
    <location>
        <begin position="48"/>
        <end position="92"/>
    </location>
</feature>
<dbReference type="PRINTS" id="PR00959">
    <property type="entry name" value="MEVGALKINASE"/>
</dbReference>
<proteinExistence type="inferred from homology"/>
<sequence>MRKVNATGQAFGMMVNVTDLPDKAETRWMTAWSREEGNRRAEENLLAAFGVEAKGTWSAPGRINLVGEYTDISNGVCLSTVIPHRTYIAATKRDDSIIRITTDLFRDANDAHPVWEGNLESLEDLRDEDEWMSYPAGVLWSLQERGYAGSGMDIAITSCVPISAGLSSSTSLTAATALAANAVWGLALPTDVDATELAEVCMDAENDLVGGATAGVAQHTILRCAPGEAIYLDFSARPPIAQLCPLTLADYGLGLLIIDTGVRSTRQVAMVRQRMADAAAAAKALGVSALRELPTGPNGLARVNSIADPILRKRARHFFMENERVEQVRDELTGTAPAHERFVSVGKAMYRSHASLEVDLEVSCSELNLAIDTAFRLGAIGARLVGAGDGGSAIALMRRSQSAGAATVIDEAFQKEGLARPRFAFF</sequence>
<feature type="domain" description="GHMP kinase N-terminal" evidence="7">
    <location>
        <begin position="134"/>
        <end position="215"/>
    </location>
</feature>
<dbReference type="InterPro" id="IPR019539">
    <property type="entry name" value="GalKase_N"/>
</dbReference>
<dbReference type="RefSeq" id="WP_083971316.1">
    <property type="nucleotide sequence ID" value="NZ_BBRC01000003.1"/>
</dbReference>
<evidence type="ECO:0000256" key="3">
    <source>
        <dbReference type="ARBA" id="ARBA00022741"/>
    </source>
</evidence>
<comment type="similarity">
    <text evidence="1">Belongs to the GHMP kinase family. GalK subfamily.</text>
</comment>
<reference evidence="10 11" key="1">
    <citation type="submission" date="2020-07" db="EMBL/GenBank/DDBJ databases">
        <title>Sequencing the genomes of 1000 actinobacteria strains.</title>
        <authorList>
            <person name="Klenk H.-P."/>
        </authorList>
    </citation>
    <scope>NUCLEOTIDE SEQUENCE [LARGE SCALE GENOMIC DNA]</scope>
    <source>
        <strain evidence="10 11">DSM 19970</strain>
    </source>
</reference>
<dbReference type="InterPro" id="IPR006206">
    <property type="entry name" value="Mevalonate/galactokinase"/>
</dbReference>
<evidence type="ECO:0000259" key="9">
    <source>
        <dbReference type="Pfam" id="PF10509"/>
    </source>
</evidence>
<keyword evidence="2 10" id="KW-0808">Transferase</keyword>
<dbReference type="GO" id="GO:0005524">
    <property type="term" value="F:ATP binding"/>
    <property type="evidence" value="ECO:0007669"/>
    <property type="project" value="UniProtKB-KW"/>
</dbReference>
<evidence type="ECO:0000256" key="2">
    <source>
        <dbReference type="ARBA" id="ARBA00022679"/>
    </source>
</evidence>
<evidence type="ECO:0000256" key="1">
    <source>
        <dbReference type="ARBA" id="ARBA00006566"/>
    </source>
</evidence>
<comment type="caution">
    <text evidence="10">The sequence shown here is derived from an EMBL/GenBank/DDBJ whole genome shotgun (WGS) entry which is preliminary data.</text>
</comment>
<dbReference type="InterPro" id="IPR036554">
    <property type="entry name" value="GHMP_kinase_C_sf"/>
</dbReference>